<gene>
    <name evidence="2" type="ORF">CQA01_47460</name>
</gene>
<feature type="domain" description="Integrase catalytic" evidence="1">
    <location>
        <begin position="101"/>
        <end position="267"/>
    </location>
</feature>
<dbReference type="Proteomes" id="UP000321301">
    <property type="component" value="Unassembled WGS sequence"/>
</dbReference>
<dbReference type="AlphaFoldDB" id="A0A512CJ12"/>
<evidence type="ECO:0000313" key="3">
    <source>
        <dbReference type="Proteomes" id="UP000321301"/>
    </source>
</evidence>
<name>A0A512CJ12_9BACT</name>
<evidence type="ECO:0000313" key="2">
    <source>
        <dbReference type="EMBL" id="GEO24212.1"/>
    </source>
</evidence>
<dbReference type="InterPro" id="IPR001584">
    <property type="entry name" value="Integrase_cat-core"/>
</dbReference>
<keyword evidence="3" id="KW-1185">Reference proteome</keyword>
<dbReference type="GO" id="GO:0015074">
    <property type="term" value="P:DNA integration"/>
    <property type="evidence" value="ECO:0007669"/>
    <property type="project" value="InterPro"/>
</dbReference>
<dbReference type="InterPro" id="IPR036397">
    <property type="entry name" value="RNaseH_sf"/>
</dbReference>
<comment type="caution">
    <text evidence="2">The sequence shown here is derived from an EMBL/GenBank/DDBJ whole genome shotgun (WGS) entry which is preliminary data.</text>
</comment>
<proteinExistence type="predicted"/>
<dbReference type="NCBIfam" id="NF033516">
    <property type="entry name" value="transpos_IS3"/>
    <property type="match status" value="1"/>
</dbReference>
<reference evidence="2 3" key="1">
    <citation type="submission" date="2019-07" db="EMBL/GenBank/DDBJ databases">
        <title>Whole genome shotgun sequence of Cyclobacterium qasimii NBRC 106168.</title>
        <authorList>
            <person name="Hosoyama A."/>
            <person name="Uohara A."/>
            <person name="Ohji S."/>
            <person name="Ichikawa N."/>
        </authorList>
    </citation>
    <scope>NUCLEOTIDE SEQUENCE [LARGE SCALE GENOMIC DNA]</scope>
    <source>
        <strain evidence="2 3">NBRC 106168</strain>
    </source>
</reference>
<sequence length="287" mass="33929">MLFGITRQAYYQYYWQAEETSFEQELVIKKVLSIRKNHLRIGGRKLLVLLDSFLLENQIKIGRDALFDLLAANNLLIRRRKRRVHTTNSFHWLRKYPNLVREYVPSRSNQLWVSDITYWRFKERFLYISFITDAYSHKIVGFQLDKTLEAASTIRALEMALEEASGPVIGLIHHSDRGIQYCSKDYVKLLQDNQIQISMTENGDPLENALAERVNGIIKEEYLDCYQVETFQEASILLTQVVQLYNKERPHMSIGNFTPEEIHQTNQKKERLWKNYYTKKCTLVNPL</sequence>
<dbReference type="Gene3D" id="3.30.420.10">
    <property type="entry name" value="Ribonuclease H-like superfamily/Ribonuclease H"/>
    <property type="match status" value="1"/>
</dbReference>
<evidence type="ECO:0000259" key="1">
    <source>
        <dbReference type="PROSITE" id="PS50994"/>
    </source>
</evidence>
<dbReference type="SUPFAM" id="SSF53098">
    <property type="entry name" value="Ribonuclease H-like"/>
    <property type="match status" value="1"/>
</dbReference>
<dbReference type="PANTHER" id="PTHR46889">
    <property type="entry name" value="TRANSPOSASE INSF FOR INSERTION SEQUENCE IS3B-RELATED"/>
    <property type="match status" value="1"/>
</dbReference>
<dbReference type="InterPro" id="IPR012337">
    <property type="entry name" value="RNaseH-like_sf"/>
</dbReference>
<dbReference type="InterPro" id="IPR048020">
    <property type="entry name" value="Transpos_IS3"/>
</dbReference>
<dbReference type="GO" id="GO:0003676">
    <property type="term" value="F:nucleic acid binding"/>
    <property type="evidence" value="ECO:0007669"/>
    <property type="project" value="InterPro"/>
</dbReference>
<protein>
    <submittedName>
        <fullName evidence="2">Transposase</fullName>
    </submittedName>
</protein>
<dbReference type="PANTHER" id="PTHR46889:SF5">
    <property type="entry name" value="INTEGRASE PROTEIN"/>
    <property type="match status" value="1"/>
</dbReference>
<accession>A0A512CJ12</accession>
<organism evidence="2 3">
    <name type="scientific">Cyclobacterium qasimii</name>
    <dbReference type="NCBI Taxonomy" id="1350429"/>
    <lineage>
        <taxon>Bacteria</taxon>
        <taxon>Pseudomonadati</taxon>
        <taxon>Bacteroidota</taxon>
        <taxon>Cytophagia</taxon>
        <taxon>Cytophagales</taxon>
        <taxon>Cyclobacteriaceae</taxon>
        <taxon>Cyclobacterium</taxon>
    </lineage>
</organism>
<dbReference type="Pfam" id="PF00665">
    <property type="entry name" value="rve"/>
    <property type="match status" value="1"/>
</dbReference>
<dbReference type="PROSITE" id="PS50994">
    <property type="entry name" value="INTEGRASE"/>
    <property type="match status" value="1"/>
</dbReference>
<dbReference type="InterPro" id="IPR050900">
    <property type="entry name" value="Transposase_IS3/IS150/IS904"/>
</dbReference>
<dbReference type="EMBL" id="BJYV01000057">
    <property type="protein sequence ID" value="GEO24212.1"/>
    <property type="molecule type" value="Genomic_DNA"/>
</dbReference>